<dbReference type="PANTHER" id="PTHR21529:SF4">
    <property type="entry name" value="TPR AND ANKYRIN REPEAT-CONTAINING PROTEIN 1"/>
    <property type="match status" value="1"/>
</dbReference>
<keyword evidence="7" id="KW-1185">Reference proteome</keyword>
<dbReference type="AlphaFoldDB" id="A0A232M316"/>
<gene>
    <name evidence="6" type="ORF">Egran_01504</name>
</gene>
<dbReference type="GO" id="GO:0016787">
    <property type="term" value="F:hydrolase activity"/>
    <property type="evidence" value="ECO:0007669"/>
    <property type="project" value="UniProtKB-KW"/>
</dbReference>
<dbReference type="GO" id="GO:0004386">
    <property type="term" value="F:helicase activity"/>
    <property type="evidence" value="ECO:0007669"/>
    <property type="project" value="UniProtKB-KW"/>
</dbReference>
<accession>A0A232M316</accession>
<evidence type="ECO:0000313" key="7">
    <source>
        <dbReference type="Proteomes" id="UP000243515"/>
    </source>
</evidence>
<dbReference type="GO" id="GO:0005524">
    <property type="term" value="F:ATP binding"/>
    <property type="evidence" value="ECO:0007669"/>
    <property type="project" value="UniProtKB-KW"/>
</dbReference>
<evidence type="ECO:0000256" key="1">
    <source>
        <dbReference type="ARBA" id="ARBA00022741"/>
    </source>
</evidence>
<evidence type="ECO:0000259" key="5">
    <source>
        <dbReference type="Pfam" id="PF13361"/>
    </source>
</evidence>
<dbReference type="InterPro" id="IPR027417">
    <property type="entry name" value="P-loop_NTPase"/>
</dbReference>
<dbReference type="Pfam" id="PF13361">
    <property type="entry name" value="UvrD_C"/>
    <property type="match status" value="1"/>
</dbReference>
<evidence type="ECO:0000256" key="4">
    <source>
        <dbReference type="ARBA" id="ARBA00022840"/>
    </source>
</evidence>
<feature type="domain" description="UvrD-like helicase C-terminal" evidence="5">
    <location>
        <begin position="150"/>
        <end position="242"/>
    </location>
</feature>
<keyword evidence="2" id="KW-0378">Hydrolase</keyword>
<dbReference type="Gene3D" id="3.40.50.300">
    <property type="entry name" value="P-loop containing nucleotide triphosphate hydrolases"/>
    <property type="match status" value="1"/>
</dbReference>
<dbReference type="EMBL" id="NPHW01002792">
    <property type="protein sequence ID" value="OXV10738.1"/>
    <property type="molecule type" value="Genomic_DNA"/>
</dbReference>
<sequence>VQDQRPLDIELLLTIIKDGRGFHLAGDTAQSISQDSTFRFPVIKALFYEHFAAASASTNQAQLARPTLFALSKNYRSHQGILALASLVMEMLWNGFPQTVDKLQPEIGQLYGPKPILFVGCDSQVLLTKNVALVKISEQTADFGAEQVILVRDEDAKAKLQAEIGDVALVLTILQSKGMEFDDVILWDFFSGCPNPAGLRRLGALVKGGSGDFDATKHAAMCSDLKHFYVAITRARIQLSMVESSESAAAPIIKLLTQDVSEPLVDVTRPQDSNVSIVSPQKGVRVRVPH</sequence>
<evidence type="ECO:0000256" key="2">
    <source>
        <dbReference type="ARBA" id="ARBA00022801"/>
    </source>
</evidence>
<dbReference type="InterPro" id="IPR014017">
    <property type="entry name" value="DNA_helicase_UvrD-like_C"/>
</dbReference>
<protein>
    <recommendedName>
        <fullName evidence="5">UvrD-like helicase C-terminal domain-containing protein</fullName>
    </recommendedName>
</protein>
<organism evidence="6 7">
    <name type="scientific">Elaphomyces granulatus</name>
    <dbReference type="NCBI Taxonomy" id="519963"/>
    <lineage>
        <taxon>Eukaryota</taxon>
        <taxon>Fungi</taxon>
        <taxon>Dikarya</taxon>
        <taxon>Ascomycota</taxon>
        <taxon>Pezizomycotina</taxon>
        <taxon>Eurotiomycetes</taxon>
        <taxon>Eurotiomycetidae</taxon>
        <taxon>Eurotiales</taxon>
        <taxon>Elaphomycetaceae</taxon>
        <taxon>Elaphomyces</taxon>
    </lineage>
</organism>
<dbReference type="PANTHER" id="PTHR21529">
    <property type="entry name" value="MAMMARY TURMOR VIRUS RECEPTOR HOMOLOG 1, 2 MTVR1, 2"/>
    <property type="match status" value="1"/>
</dbReference>
<reference evidence="6 7" key="1">
    <citation type="journal article" date="2015" name="Environ. Microbiol.">
        <title>Metagenome sequence of Elaphomyces granulatus from sporocarp tissue reveals Ascomycota ectomycorrhizal fingerprints of genome expansion and a Proteobacteria-rich microbiome.</title>
        <authorList>
            <person name="Quandt C.A."/>
            <person name="Kohler A."/>
            <person name="Hesse C.N."/>
            <person name="Sharpton T.J."/>
            <person name="Martin F."/>
            <person name="Spatafora J.W."/>
        </authorList>
    </citation>
    <scope>NUCLEOTIDE SEQUENCE [LARGE SCALE GENOMIC DNA]</scope>
    <source>
        <strain evidence="6 7">OSC145934</strain>
    </source>
</reference>
<keyword evidence="1" id="KW-0547">Nucleotide-binding</keyword>
<comment type="caution">
    <text evidence="6">The sequence shown here is derived from an EMBL/GenBank/DDBJ whole genome shotgun (WGS) entry which is preliminary data.</text>
</comment>
<dbReference type="SUPFAM" id="SSF52540">
    <property type="entry name" value="P-loop containing nucleoside triphosphate hydrolases"/>
    <property type="match status" value="1"/>
</dbReference>
<dbReference type="InterPro" id="IPR039904">
    <property type="entry name" value="TRANK1"/>
</dbReference>
<dbReference type="OrthoDB" id="3156807at2759"/>
<keyword evidence="4" id="KW-0067">ATP-binding</keyword>
<keyword evidence="3" id="KW-0347">Helicase</keyword>
<dbReference type="Proteomes" id="UP000243515">
    <property type="component" value="Unassembled WGS sequence"/>
</dbReference>
<proteinExistence type="predicted"/>
<name>A0A232M316_9EURO</name>
<feature type="non-terminal residue" evidence="6">
    <location>
        <position position="1"/>
    </location>
</feature>
<evidence type="ECO:0000256" key="3">
    <source>
        <dbReference type="ARBA" id="ARBA00022806"/>
    </source>
</evidence>
<evidence type="ECO:0000313" key="6">
    <source>
        <dbReference type="EMBL" id="OXV10738.1"/>
    </source>
</evidence>